<keyword evidence="4" id="KW-1185">Reference proteome</keyword>
<reference evidence="3" key="2">
    <citation type="submission" date="2020-02" db="EMBL/GenBank/DDBJ databases">
        <authorList>
            <person name="Littmann E."/>
            <person name="Sorbara M."/>
        </authorList>
    </citation>
    <scope>NUCLEOTIDE SEQUENCE</scope>
    <source>
        <strain evidence="3">MSK.1.17</strain>
    </source>
</reference>
<dbReference type="EMBL" id="JAAITT010000012">
    <property type="protein sequence ID" value="NSJ49036.1"/>
    <property type="molecule type" value="Genomic_DNA"/>
</dbReference>
<comment type="caution">
    <text evidence="2">The sequence shown here is derived from an EMBL/GenBank/DDBJ whole genome shotgun (WGS) entry which is preliminary data.</text>
</comment>
<dbReference type="Proteomes" id="UP000669239">
    <property type="component" value="Unassembled WGS sequence"/>
</dbReference>
<accession>A0AAW5BLP4</accession>
<dbReference type="GeneID" id="97206433"/>
<sequence>MKKRIALLLLTGACLMNTVPCFASQSVKVSYVGSQGTEYAALPSSETLQKDVGFKPKAPAALAGGYRFDSGRITESFDLDAGGAQVNKQKGISFNYVNKAGSTAKSVTLSAEQATDQSFSEDSALVEYGERKLYYSTIQANSISWIDGDVYYMLMDINKAVTKDELTAMAKELIDLDMASAQ</sequence>
<keyword evidence="1" id="KW-0732">Signal</keyword>
<feature type="chain" id="PRO_5043296032" description="DUF4367 domain-containing protein" evidence="1">
    <location>
        <begin position="24"/>
        <end position="182"/>
    </location>
</feature>
<dbReference type="RefSeq" id="WP_117559846.1">
    <property type="nucleotide sequence ID" value="NZ_BAABZL010000001.1"/>
</dbReference>
<evidence type="ECO:0000313" key="5">
    <source>
        <dbReference type="Proteomes" id="UP001299608"/>
    </source>
</evidence>
<dbReference type="EMBL" id="JAKNGE010000007">
    <property type="protein sequence ID" value="MCG4745161.1"/>
    <property type="molecule type" value="Genomic_DNA"/>
</dbReference>
<evidence type="ECO:0000313" key="2">
    <source>
        <dbReference type="EMBL" id="MCG4745161.1"/>
    </source>
</evidence>
<evidence type="ECO:0000313" key="3">
    <source>
        <dbReference type="EMBL" id="NSJ49036.1"/>
    </source>
</evidence>
<organism evidence="2 5">
    <name type="scientific">Enterocloster aldenensis</name>
    <dbReference type="NCBI Taxonomy" id="358742"/>
    <lineage>
        <taxon>Bacteria</taxon>
        <taxon>Bacillati</taxon>
        <taxon>Bacillota</taxon>
        <taxon>Clostridia</taxon>
        <taxon>Lachnospirales</taxon>
        <taxon>Lachnospiraceae</taxon>
        <taxon>Enterocloster</taxon>
    </lineage>
</organism>
<name>A0AAW5BLP4_9FIRM</name>
<reference evidence="2" key="3">
    <citation type="submission" date="2022-01" db="EMBL/GenBank/DDBJ databases">
        <title>Collection of gut derived symbiotic bacterial strains cultured from healthy donors.</title>
        <authorList>
            <person name="Lin H."/>
            <person name="Kohout C."/>
            <person name="Waligurski E."/>
            <person name="Pamer E.G."/>
        </authorList>
    </citation>
    <scope>NUCLEOTIDE SEQUENCE</scope>
    <source>
        <strain evidence="2">DFI.6.55</strain>
    </source>
</reference>
<evidence type="ECO:0000256" key="1">
    <source>
        <dbReference type="SAM" id="SignalP"/>
    </source>
</evidence>
<evidence type="ECO:0008006" key="6">
    <source>
        <dbReference type="Google" id="ProtNLM"/>
    </source>
</evidence>
<proteinExistence type="predicted"/>
<dbReference type="Proteomes" id="UP001299608">
    <property type="component" value="Unassembled WGS sequence"/>
</dbReference>
<gene>
    <name evidence="3" type="ORF">G5B36_10035</name>
    <name evidence="2" type="ORF">L0N08_07040</name>
</gene>
<evidence type="ECO:0000313" key="4">
    <source>
        <dbReference type="Proteomes" id="UP000669239"/>
    </source>
</evidence>
<dbReference type="AlphaFoldDB" id="A0AAW5BLP4"/>
<protein>
    <recommendedName>
        <fullName evidence="6">DUF4367 domain-containing protein</fullName>
    </recommendedName>
</protein>
<reference evidence="3 4" key="1">
    <citation type="journal article" date="2020" name="Cell Host Microbe">
        <title>Functional and Genomic Variation between Human-Derived Isolates of Lachnospiraceae Reveals Inter- and Intra-Species Diversity.</title>
        <authorList>
            <person name="Sorbara M.T."/>
            <person name="Littmann E.R."/>
            <person name="Fontana E."/>
            <person name="Moody T.U."/>
            <person name="Kohout C.E."/>
            <person name="Gjonbalaj M."/>
            <person name="Eaton V."/>
            <person name="Seok R."/>
            <person name="Leiner I.M."/>
            <person name="Pamer E.G."/>
        </authorList>
    </citation>
    <scope>NUCLEOTIDE SEQUENCE [LARGE SCALE GENOMIC DNA]</scope>
    <source>
        <strain evidence="3 4">MSK.1.17</strain>
    </source>
</reference>
<feature type="signal peptide" evidence="1">
    <location>
        <begin position="1"/>
        <end position="23"/>
    </location>
</feature>